<dbReference type="GO" id="GO:0005634">
    <property type="term" value="C:nucleus"/>
    <property type="evidence" value="ECO:0007669"/>
    <property type="project" value="UniProtKB-SubCell"/>
</dbReference>
<dbReference type="Pfam" id="PF04082">
    <property type="entry name" value="Fungal_trans"/>
    <property type="match status" value="1"/>
</dbReference>
<keyword evidence="9" id="KW-1185">Reference proteome</keyword>
<comment type="subcellular location">
    <subcellularLocation>
        <location evidence="1">Nucleus</location>
    </subcellularLocation>
</comment>
<keyword evidence="5" id="KW-0539">Nucleus</keyword>
<keyword evidence="3" id="KW-0805">Transcription regulation</keyword>
<dbReference type="GO" id="GO:0006351">
    <property type="term" value="P:DNA-templated transcription"/>
    <property type="evidence" value="ECO:0007669"/>
    <property type="project" value="InterPro"/>
</dbReference>
<feature type="domain" description="Zn(2)-C6 fungal-type" evidence="7">
    <location>
        <begin position="27"/>
        <end position="73"/>
    </location>
</feature>
<dbReference type="Proteomes" id="UP001219525">
    <property type="component" value="Unassembled WGS sequence"/>
</dbReference>
<evidence type="ECO:0000256" key="4">
    <source>
        <dbReference type="ARBA" id="ARBA00023163"/>
    </source>
</evidence>
<sequence length="697" mass="77476">MPKAPPTFANHASSRAEAPHPLKRNQACHQCRRRKLKCDAKRPACSTCIRSHAHAVAHAAPGTQLPSEPDCSFDDIVDPPIVNDVSKTPYEKLETRIQELEALLLEKQLKSSSSSPSLIHAPTGQFLASDIEFLAGALTQSPPVDELISPAVVISTPGSSPRSSSGLEIFWPNYPPGIPNPELLHHLVDAFFMFHPHAKRVIHYPSFMAALVLSPSHPKFPSASVLHAICAVGSLYTSAVTSPPVPNFVSESPDEIFTQRQRLREGRPDSFAEQQAKYARDAADHEESIGERLFEMLQARTILTWFYWFHSRWLEVFTHSSHCLRISVPLGLNVCPPFHSITHSLRPASLISPARTVVEDETRRNMFWLAYCTERLHGCSNGWAMTLDDQDVSQLLPVRGDHYEKGVLVAPADRQWAHSRDLLLVHLKDQTDSFVLFVKGVMIISRAKAFNFRFRSKYFHGDPSVISPHAESTYNLEPVDPRGSPAFTELDNIASSFRSSFPSHLRNPILGNVVDQHLYAACLMPLVATILLHDPHANVRRSGCISALRLITASRSILDLAYDVFNTSFDVTLLDPFCSYCWFMAGRVLVRFLQAAIEANTADRISTIRAELDFLEAAISKIGQRVPLAFRYAKMLNDLVATRCGPGESTQATVSLTFPRPQDFDIEMWIKQTSLSTHGLHESLGLQGSAGTFLAVS</sequence>
<evidence type="ECO:0000256" key="3">
    <source>
        <dbReference type="ARBA" id="ARBA00023015"/>
    </source>
</evidence>
<reference evidence="8" key="1">
    <citation type="submission" date="2023-03" db="EMBL/GenBank/DDBJ databases">
        <title>Massive genome expansion in bonnet fungi (Mycena s.s.) driven by repeated elements and novel gene families across ecological guilds.</title>
        <authorList>
            <consortium name="Lawrence Berkeley National Laboratory"/>
            <person name="Harder C.B."/>
            <person name="Miyauchi S."/>
            <person name="Viragh M."/>
            <person name="Kuo A."/>
            <person name="Thoen E."/>
            <person name="Andreopoulos B."/>
            <person name="Lu D."/>
            <person name="Skrede I."/>
            <person name="Drula E."/>
            <person name="Henrissat B."/>
            <person name="Morin E."/>
            <person name="Kohler A."/>
            <person name="Barry K."/>
            <person name="LaButti K."/>
            <person name="Morin E."/>
            <person name="Salamov A."/>
            <person name="Lipzen A."/>
            <person name="Mereny Z."/>
            <person name="Hegedus B."/>
            <person name="Baldrian P."/>
            <person name="Stursova M."/>
            <person name="Weitz H."/>
            <person name="Taylor A."/>
            <person name="Grigoriev I.V."/>
            <person name="Nagy L.G."/>
            <person name="Martin F."/>
            <person name="Kauserud H."/>
        </authorList>
    </citation>
    <scope>NUCLEOTIDE SEQUENCE</scope>
    <source>
        <strain evidence="8">9144</strain>
    </source>
</reference>
<dbReference type="InterPro" id="IPR036864">
    <property type="entry name" value="Zn2-C6_fun-type_DNA-bd_sf"/>
</dbReference>
<gene>
    <name evidence="8" type="ORF">GGX14DRAFT_420423</name>
</gene>
<evidence type="ECO:0000259" key="7">
    <source>
        <dbReference type="PROSITE" id="PS50048"/>
    </source>
</evidence>
<accession>A0AAD7E3G4</accession>
<dbReference type="PANTHER" id="PTHR47338">
    <property type="entry name" value="ZN(II)2CYS6 TRANSCRIPTION FACTOR (EUROFUNG)-RELATED"/>
    <property type="match status" value="1"/>
</dbReference>
<dbReference type="AlphaFoldDB" id="A0AAD7E3G4"/>
<dbReference type="InterPro" id="IPR050815">
    <property type="entry name" value="TF_fung"/>
</dbReference>
<name>A0AAD7E3G4_9AGAR</name>
<dbReference type="SMART" id="SM00906">
    <property type="entry name" value="Fungal_trans"/>
    <property type="match status" value="1"/>
</dbReference>
<dbReference type="GO" id="GO:0000981">
    <property type="term" value="F:DNA-binding transcription factor activity, RNA polymerase II-specific"/>
    <property type="evidence" value="ECO:0007669"/>
    <property type="project" value="InterPro"/>
</dbReference>
<proteinExistence type="predicted"/>
<dbReference type="CDD" id="cd00067">
    <property type="entry name" value="GAL4"/>
    <property type="match status" value="1"/>
</dbReference>
<comment type="caution">
    <text evidence="8">The sequence shown here is derived from an EMBL/GenBank/DDBJ whole genome shotgun (WGS) entry which is preliminary data.</text>
</comment>
<dbReference type="Gene3D" id="4.10.240.10">
    <property type="entry name" value="Zn(2)-C6 fungal-type DNA-binding domain"/>
    <property type="match status" value="1"/>
</dbReference>
<dbReference type="GO" id="GO:0008270">
    <property type="term" value="F:zinc ion binding"/>
    <property type="evidence" value="ECO:0007669"/>
    <property type="project" value="InterPro"/>
</dbReference>
<dbReference type="PROSITE" id="PS50048">
    <property type="entry name" value="ZN2_CY6_FUNGAL_2"/>
    <property type="match status" value="1"/>
</dbReference>
<dbReference type="SMART" id="SM00066">
    <property type="entry name" value="GAL4"/>
    <property type="match status" value="1"/>
</dbReference>
<evidence type="ECO:0000313" key="8">
    <source>
        <dbReference type="EMBL" id="KAJ7225424.1"/>
    </source>
</evidence>
<dbReference type="InterPro" id="IPR007219">
    <property type="entry name" value="XnlR_reg_dom"/>
</dbReference>
<evidence type="ECO:0000256" key="6">
    <source>
        <dbReference type="SAM" id="MobiDB-lite"/>
    </source>
</evidence>
<dbReference type="GO" id="GO:0003677">
    <property type="term" value="F:DNA binding"/>
    <property type="evidence" value="ECO:0007669"/>
    <property type="project" value="InterPro"/>
</dbReference>
<evidence type="ECO:0000256" key="1">
    <source>
        <dbReference type="ARBA" id="ARBA00004123"/>
    </source>
</evidence>
<keyword evidence="2" id="KW-0479">Metal-binding</keyword>
<keyword evidence="4" id="KW-0804">Transcription</keyword>
<evidence type="ECO:0000313" key="9">
    <source>
        <dbReference type="Proteomes" id="UP001219525"/>
    </source>
</evidence>
<evidence type="ECO:0000256" key="2">
    <source>
        <dbReference type="ARBA" id="ARBA00022723"/>
    </source>
</evidence>
<evidence type="ECO:0000256" key="5">
    <source>
        <dbReference type="ARBA" id="ARBA00023242"/>
    </source>
</evidence>
<organism evidence="8 9">
    <name type="scientific">Mycena pura</name>
    <dbReference type="NCBI Taxonomy" id="153505"/>
    <lineage>
        <taxon>Eukaryota</taxon>
        <taxon>Fungi</taxon>
        <taxon>Dikarya</taxon>
        <taxon>Basidiomycota</taxon>
        <taxon>Agaricomycotina</taxon>
        <taxon>Agaricomycetes</taxon>
        <taxon>Agaricomycetidae</taxon>
        <taxon>Agaricales</taxon>
        <taxon>Marasmiineae</taxon>
        <taxon>Mycenaceae</taxon>
        <taxon>Mycena</taxon>
    </lineage>
</organism>
<dbReference type="CDD" id="cd12148">
    <property type="entry name" value="fungal_TF_MHR"/>
    <property type="match status" value="1"/>
</dbReference>
<dbReference type="InterPro" id="IPR001138">
    <property type="entry name" value="Zn2Cys6_DnaBD"/>
</dbReference>
<dbReference type="PANTHER" id="PTHR47338:SF29">
    <property type="entry name" value="ZN(2)-C6 FUNGAL-TYPE DOMAIN-CONTAINING PROTEIN"/>
    <property type="match status" value="1"/>
</dbReference>
<protein>
    <recommendedName>
        <fullName evidence="7">Zn(2)-C6 fungal-type domain-containing protein</fullName>
    </recommendedName>
</protein>
<feature type="region of interest" description="Disordered" evidence="6">
    <location>
        <begin position="1"/>
        <end position="22"/>
    </location>
</feature>
<dbReference type="EMBL" id="JARJCW010000004">
    <property type="protein sequence ID" value="KAJ7225424.1"/>
    <property type="molecule type" value="Genomic_DNA"/>
</dbReference>
<dbReference type="Pfam" id="PF00172">
    <property type="entry name" value="Zn_clus"/>
    <property type="match status" value="1"/>
</dbReference>
<dbReference type="SUPFAM" id="SSF57701">
    <property type="entry name" value="Zn2/Cys6 DNA-binding domain"/>
    <property type="match status" value="1"/>
</dbReference>